<dbReference type="Gene3D" id="3.60.21.10">
    <property type="match status" value="1"/>
</dbReference>
<sequence>MKIIHISDLHFGMHYPHILTAFLEEISTLKPDAFIISGDLTQRAKTHQYEELKKFLEQLPGTTFIVPGNHDIPLHNPLARLLYPFRNYKHYVTSDMPVTFTNSEIRVLGINSVNPYQIKDGELSHKTLEVITRYFDTQDNKLNILFFHHNFDYLEGLHKPLQNDQEFLKYLKQSTVHIVCTGHLHYAHLGLIEKDNQDSCLVLHAGSLMCMRSKDGLNSYYIIENDGLACRIHWRVFCDKQFLTRSIHTIDFTKKRALLESLMQPAPEAS</sequence>
<dbReference type="InterPro" id="IPR004843">
    <property type="entry name" value="Calcineurin-like_PHP"/>
</dbReference>
<keyword evidence="7" id="KW-1185">Reference proteome</keyword>
<proteinExistence type="inferred from homology"/>
<dbReference type="Proteomes" id="UP000254968">
    <property type="component" value="Unassembled WGS sequence"/>
</dbReference>
<evidence type="ECO:0000256" key="1">
    <source>
        <dbReference type="ARBA" id="ARBA00022723"/>
    </source>
</evidence>
<dbReference type="PANTHER" id="PTHR42988">
    <property type="entry name" value="PHOSPHOHYDROLASE"/>
    <property type="match status" value="1"/>
</dbReference>
<evidence type="ECO:0000256" key="2">
    <source>
        <dbReference type="ARBA" id="ARBA00022801"/>
    </source>
</evidence>
<evidence type="ECO:0000256" key="4">
    <source>
        <dbReference type="ARBA" id="ARBA00025742"/>
    </source>
</evidence>
<name>A0A378HXP5_9GAMM</name>
<keyword evidence="1" id="KW-0479">Metal-binding</keyword>
<dbReference type="GO" id="GO:0046872">
    <property type="term" value="F:metal ion binding"/>
    <property type="evidence" value="ECO:0007669"/>
    <property type="project" value="UniProtKB-KW"/>
</dbReference>
<dbReference type="Pfam" id="PF00149">
    <property type="entry name" value="Metallophos"/>
    <property type="match status" value="1"/>
</dbReference>
<keyword evidence="2 6" id="KW-0378">Hydrolase</keyword>
<keyword evidence="3" id="KW-0408">Iron</keyword>
<dbReference type="AlphaFoldDB" id="A0A378HXP5"/>
<dbReference type="PANTHER" id="PTHR42988:SF2">
    <property type="entry name" value="CYCLIC NUCLEOTIDE PHOSPHODIESTERASE CBUA0032-RELATED"/>
    <property type="match status" value="1"/>
</dbReference>
<dbReference type="InterPro" id="IPR029052">
    <property type="entry name" value="Metallo-depent_PP-like"/>
</dbReference>
<dbReference type="EC" id="3.1.4.17" evidence="6"/>
<accession>A0A378HXP5</accession>
<evidence type="ECO:0000259" key="5">
    <source>
        <dbReference type="Pfam" id="PF00149"/>
    </source>
</evidence>
<comment type="similarity">
    <text evidence="4">Belongs to the cyclic nucleotide phosphodiesterase class-III family.</text>
</comment>
<gene>
    <name evidence="6" type="ORF">NCTC13315_00205</name>
</gene>
<protein>
    <submittedName>
        <fullName evidence="6">3',5'-cyclic-nucleotide phosphodiesterase</fullName>
        <ecNumber evidence="6">3.1.4.17</ecNumber>
    </submittedName>
</protein>
<feature type="domain" description="Calcineurin-like phosphoesterase" evidence="5">
    <location>
        <begin position="1"/>
        <end position="186"/>
    </location>
</feature>
<organism evidence="6 7">
    <name type="scientific">Legionella beliardensis</name>
    <dbReference type="NCBI Taxonomy" id="91822"/>
    <lineage>
        <taxon>Bacteria</taxon>
        <taxon>Pseudomonadati</taxon>
        <taxon>Pseudomonadota</taxon>
        <taxon>Gammaproteobacteria</taxon>
        <taxon>Legionellales</taxon>
        <taxon>Legionellaceae</taxon>
        <taxon>Legionella</taxon>
    </lineage>
</organism>
<dbReference type="RefSeq" id="WP_115301494.1">
    <property type="nucleotide sequence ID" value="NZ_CAAAHO010000003.1"/>
</dbReference>
<dbReference type="EMBL" id="UGNV01000001">
    <property type="protein sequence ID" value="STX27698.1"/>
    <property type="molecule type" value="Genomic_DNA"/>
</dbReference>
<evidence type="ECO:0000256" key="3">
    <source>
        <dbReference type="ARBA" id="ARBA00023004"/>
    </source>
</evidence>
<evidence type="ECO:0000313" key="7">
    <source>
        <dbReference type="Proteomes" id="UP000254968"/>
    </source>
</evidence>
<dbReference type="OrthoDB" id="9811542at2"/>
<evidence type="ECO:0000313" key="6">
    <source>
        <dbReference type="EMBL" id="STX27698.1"/>
    </source>
</evidence>
<reference evidence="6 7" key="1">
    <citation type="submission" date="2018-06" db="EMBL/GenBank/DDBJ databases">
        <authorList>
            <consortium name="Pathogen Informatics"/>
            <person name="Doyle S."/>
        </authorList>
    </citation>
    <scope>NUCLEOTIDE SEQUENCE [LARGE SCALE GENOMIC DNA]</scope>
    <source>
        <strain evidence="6 7">NCTC13315</strain>
    </source>
</reference>
<dbReference type="SUPFAM" id="SSF56300">
    <property type="entry name" value="Metallo-dependent phosphatases"/>
    <property type="match status" value="1"/>
</dbReference>
<dbReference type="InterPro" id="IPR050884">
    <property type="entry name" value="CNP_phosphodiesterase-III"/>
</dbReference>
<dbReference type="GO" id="GO:0004114">
    <property type="term" value="F:3',5'-cyclic-nucleotide phosphodiesterase activity"/>
    <property type="evidence" value="ECO:0007669"/>
    <property type="project" value="UniProtKB-EC"/>
</dbReference>